<evidence type="ECO:0000259" key="1">
    <source>
        <dbReference type="Pfam" id="PF01370"/>
    </source>
</evidence>
<dbReference type="PANTHER" id="PTHR48079:SF6">
    <property type="entry name" value="NAD(P)-BINDING DOMAIN-CONTAINING PROTEIN-RELATED"/>
    <property type="match status" value="1"/>
</dbReference>
<dbReference type="OrthoDB" id="2735536at2759"/>
<feature type="domain" description="NAD-dependent epimerase/dehydratase" evidence="1">
    <location>
        <begin position="6"/>
        <end position="243"/>
    </location>
</feature>
<dbReference type="PANTHER" id="PTHR48079">
    <property type="entry name" value="PROTEIN YEEZ"/>
    <property type="match status" value="1"/>
</dbReference>
<dbReference type="Proteomes" id="UP000559256">
    <property type="component" value="Unassembled WGS sequence"/>
</dbReference>
<dbReference type="InterPro" id="IPR051783">
    <property type="entry name" value="NAD(P)-dependent_oxidoreduct"/>
</dbReference>
<sequence>MSKPIILVTGGTGLLGSHVIAQLLATNEYIVRGTARSAKKLRDIFPNEPRLEVVEVPDSTSDHTEALKGIEAVMHLAAPIYSKAESGEALYNGVYEGAVHIIKQAIDAGIKKIVYTGTYAALFELLNEKSFGNVKKGEFNFKDVASDEASLMPIYIAAKIIADKDIWDIAHQHPDVDITVLLPPAIFGPVVPNFPLTSRSNLSTNDYVYQLVLNGPDAYPAIPVGDLVDVRDMARAHVVALTTKPIPGKDKRFIVSGGKYNWKELADLVRRERPELAHKLPREDLERPVQTTAPIDLTFTEKELGFSEYYPWEETVLAALDSGLMLEKGN</sequence>
<keyword evidence="3" id="KW-1185">Reference proteome</keyword>
<dbReference type="InterPro" id="IPR036291">
    <property type="entry name" value="NAD(P)-bd_dom_sf"/>
</dbReference>
<comment type="caution">
    <text evidence="2">The sequence shown here is derived from an EMBL/GenBank/DDBJ whole genome shotgun (WGS) entry which is preliminary data.</text>
</comment>
<dbReference type="GO" id="GO:0005737">
    <property type="term" value="C:cytoplasm"/>
    <property type="evidence" value="ECO:0007669"/>
    <property type="project" value="TreeGrafter"/>
</dbReference>
<gene>
    <name evidence="2" type="ORF">D9758_008191</name>
</gene>
<organism evidence="2 3">
    <name type="scientific">Tetrapyrgos nigripes</name>
    <dbReference type="NCBI Taxonomy" id="182062"/>
    <lineage>
        <taxon>Eukaryota</taxon>
        <taxon>Fungi</taxon>
        <taxon>Dikarya</taxon>
        <taxon>Basidiomycota</taxon>
        <taxon>Agaricomycotina</taxon>
        <taxon>Agaricomycetes</taxon>
        <taxon>Agaricomycetidae</taxon>
        <taxon>Agaricales</taxon>
        <taxon>Marasmiineae</taxon>
        <taxon>Marasmiaceae</taxon>
        <taxon>Tetrapyrgos</taxon>
    </lineage>
</organism>
<evidence type="ECO:0000313" key="3">
    <source>
        <dbReference type="Proteomes" id="UP000559256"/>
    </source>
</evidence>
<dbReference type="InterPro" id="IPR001509">
    <property type="entry name" value="Epimerase_deHydtase"/>
</dbReference>
<accession>A0A8H5LPS8</accession>
<protein>
    <recommendedName>
        <fullName evidence="1">NAD-dependent epimerase/dehydratase domain-containing protein</fullName>
    </recommendedName>
</protein>
<dbReference type="Gene3D" id="3.40.50.720">
    <property type="entry name" value="NAD(P)-binding Rossmann-like Domain"/>
    <property type="match status" value="1"/>
</dbReference>
<proteinExistence type="predicted"/>
<name>A0A8H5LPS8_9AGAR</name>
<dbReference type="GO" id="GO:0004029">
    <property type="term" value="F:aldehyde dehydrogenase (NAD+) activity"/>
    <property type="evidence" value="ECO:0007669"/>
    <property type="project" value="TreeGrafter"/>
</dbReference>
<dbReference type="AlphaFoldDB" id="A0A8H5LPS8"/>
<dbReference type="Pfam" id="PF01370">
    <property type="entry name" value="Epimerase"/>
    <property type="match status" value="1"/>
</dbReference>
<dbReference type="EMBL" id="JAACJM010000030">
    <property type="protein sequence ID" value="KAF5364988.1"/>
    <property type="molecule type" value="Genomic_DNA"/>
</dbReference>
<evidence type="ECO:0000313" key="2">
    <source>
        <dbReference type="EMBL" id="KAF5364988.1"/>
    </source>
</evidence>
<reference evidence="2 3" key="1">
    <citation type="journal article" date="2020" name="ISME J.">
        <title>Uncovering the hidden diversity of litter-decomposition mechanisms in mushroom-forming fungi.</title>
        <authorList>
            <person name="Floudas D."/>
            <person name="Bentzer J."/>
            <person name="Ahren D."/>
            <person name="Johansson T."/>
            <person name="Persson P."/>
            <person name="Tunlid A."/>
        </authorList>
    </citation>
    <scope>NUCLEOTIDE SEQUENCE [LARGE SCALE GENOMIC DNA]</scope>
    <source>
        <strain evidence="2 3">CBS 291.85</strain>
    </source>
</reference>
<dbReference type="SUPFAM" id="SSF51735">
    <property type="entry name" value="NAD(P)-binding Rossmann-fold domains"/>
    <property type="match status" value="1"/>
</dbReference>